<evidence type="ECO:0000313" key="3">
    <source>
        <dbReference type="Proteomes" id="UP000247973"/>
    </source>
</evidence>
<dbReference type="PANTHER" id="PTHR37833:SF1">
    <property type="entry name" value="SIGNAL PEPTIDE PROTEIN"/>
    <property type="match status" value="1"/>
</dbReference>
<evidence type="ECO:0000256" key="1">
    <source>
        <dbReference type="SAM" id="SignalP"/>
    </source>
</evidence>
<sequence length="132" mass="14434">MKKISFILLAMILSIGLISAQQNKQQTGDAKFATLVHDFGKVAEEVGSVSCEFQFTNTGKKPLIIQDIRTSCGCTTPSYTKDPVLPGKTGTIKISYSTIGRIGSFDKKITIFTNEPDNVYTLTIKGEVLPRK</sequence>
<proteinExistence type="predicted"/>
<comment type="caution">
    <text evidence="2">The sequence shown here is derived from an EMBL/GenBank/DDBJ whole genome shotgun (WGS) entry which is preliminary data.</text>
</comment>
<dbReference type="Proteomes" id="UP000247973">
    <property type="component" value="Unassembled WGS sequence"/>
</dbReference>
<reference evidence="2 3" key="1">
    <citation type="submission" date="2018-03" db="EMBL/GenBank/DDBJ databases">
        <title>Genomic Encyclopedia of Archaeal and Bacterial Type Strains, Phase II (KMG-II): from individual species to whole genera.</title>
        <authorList>
            <person name="Goeker M."/>
        </authorList>
    </citation>
    <scope>NUCLEOTIDE SEQUENCE [LARGE SCALE GENOMIC DNA]</scope>
    <source>
        <strain evidence="2 3">DSM 100214</strain>
    </source>
</reference>
<keyword evidence="3" id="KW-1185">Reference proteome</keyword>
<dbReference type="Pfam" id="PF07610">
    <property type="entry name" value="DUF1573"/>
    <property type="match status" value="1"/>
</dbReference>
<dbReference type="OrthoDB" id="826619at2"/>
<dbReference type="PANTHER" id="PTHR37833">
    <property type="entry name" value="LIPOPROTEIN-RELATED"/>
    <property type="match status" value="1"/>
</dbReference>
<feature type="chain" id="PRO_5015941617" evidence="1">
    <location>
        <begin position="21"/>
        <end position="132"/>
    </location>
</feature>
<keyword evidence="1" id="KW-0732">Signal</keyword>
<dbReference type="Gene3D" id="2.60.40.10">
    <property type="entry name" value="Immunoglobulins"/>
    <property type="match status" value="1"/>
</dbReference>
<accession>A0A2V3PNZ1</accession>
<dbReference type="EMBL" id="QICL01000010">
    <property type="protein sequence ID" value="PXV64413.1"/>
    <property type="molecule type" value="Genomic_DNA"/>
</dbReference>
<evidence type="ECO:0000313" key="2">
    <source>
        <dbReference type="EMBL" id="PXV64413.1"/>
    </source>
</evidence>
<gene>
    <name evidence="2" type="ORF">CLV62_11056</name>
</gene>
<protein>
    <submittedName>
        <fullName evidence="2">Uncharacterized protein DUF1573</fullName>
    </submittedName>
</protein>
<name>A0A2V3PNZ1_9BACT</name>
<dbReference type="InterPro" id="IPR011467">
    <property type="entry name" value="DUF1573"/>
</dbReference>
<dbReference type="InterPro" id="IPR013783">
    <property type="entry name" value="Ig-like_fold"/>
</dbReference>
<dbReference type="AlphaFoldDB" id="A0A2V3PNZ1"/>
<organism evidence="2 3">
    <name type="scientific">Dysgonomonas alginatilytica</name>
    <dbReference type="NCBI Taxonomy" id="1605892"/>
    <lineage>
        <taxon>Bacteria</taxon>
        <taxon>Pseudomonadati</taxon>
        <taxon>Bacteroidota</taxon>
        <taxon>Bacteroidia</taxon>
        <taxon>Bacteroidales</taxon>
        <taxon>Dysgonomonadaceae</taxon>
        <taxon>Dysgonomonas</taxon>
    </lineage>
</organism>
<dbReference type="RefSeq" id="WP_110310533.1">
    <property type="nucleotide sequence ID" value="NZ_QICL01000010.1"/>
</dbReference>
<feature type="signal peptide" evidence="1">
    <location>
        <begin position="1"/>
        <end position="20"/>
    </location>
</feature>